<keyword evidence="2" id="KW-1185">Reference proteome</keyword>
<protein>
    <submittedName>
        <fullName evidence="1">Uncharacterized protein</fullName>
    </submittedName>
</protein>
<evidence type="ECO:0000313" key="1">
    <source>
        <dbReference type="EMBL" id="CAK5032359.1"/>
    </source>
</evidence>
<comment type="caution">
    <text evidence="1">The sequence shown here is derived from an EMBL/GenBank/DDBJ whole genome shotgun (WGS) entry which is preliminary data.</text>
</comment>
<sequence length="93" mass="11285">MSDTSFFHSFGGRRSSTPFLGKDVQLFICKFRNFLCLFRGDFLQKFFFLRTIFADFFFFADNFCKYFFVILLRTNSFFMNFLAENFCGFFLYE</sequence>
<proteinExistence type="predicted"/>
<name>A0ACB0Y521_MELEN</name>
<dbReference type="EMBL" id="CAVMJV010000006">
    <property type="protein sequence ID" value="CAK5032359.1"/>
    <property type="molecule type" value="Genomic_DNA"/>
</dbReference>
<accession>A0ACB0Y521</accession>
<gene>
    <name evidence="1" type="ORF">MENTE1834_LOCUS7802</name>
</gene>
<organism evidence="1 2">
    <name type="scientific">Meloidogyne enterolobii</name>
    <name type="common">Root-knot nematode worm</name>
    <name type="synonym">Meloidogyne mayaguensis</name>
    <dbReference type="NCBI Taxonomy" id="390850"/>
    <lineage>
        <taxon>Eukaryota</taxon>
        <taxon>Metazoa</taxon>
        <taxon>Ecdysozoa</taxon>
        <taxon>Nematoda</taxon>
        <taxon>Chromadorea</taxon>
        <taxon>Rhabditida</taxon>
        <taxon>Tylenchina</taxon>
        <taxon>Tylenchomorpha</taxon>
        <taxon>Tylenchoidea</taxon>
        <taxon>Meloidogynidae</taxon>
        <taxon>Meloidogyninae</taxon>
        <taxon>Meloidogyne</taxon>
    </lineage>
</organism>
<reference evidence="1" key="1">
    <citation type="submission" date="2023-11" db="EMBL/GenBank/DDBJ databases">
        <authorList>
            <person name="Poullet M."/>
        </authorList>
    </citation>
    <scope>NUCLEOTIDE SEQUENCE</scope>
    <source>
        <strain evidence="1">E1834</strain>
    </source>
</reference>
<dbReference type="Proteomes" id="UP001497535">
    <property type="component" value="Unassembled WGS sequence"/>
</dbReference>
<evidence type="ECO:0000313" key="2">
    <source>
        <dbReference type="Proteomes" id="UP001497535"/>
    </source>
</evidence>